<dbReference type="Proteomes" id="UP000036681">
    <property type="component" value="Unplaced"/>
</dbReference>
<evidence type="ECO:0000313" key="2">
    <source>
        <dbReference type="WBParaSite" id="ALUE_0002168001-mRNA-1"/>
    </source>
</evidence>
<proteinExistence type="predicted"/>
<keyword evidence="1" id="KW-1185">Reference proteome</keyword>
<sequence length="64" mass="7473">MSSTSFIVIFYLSIVALNLIRRSVECDVFRGHSWTVMYLLFFQSIFNDVRSRWLSNFTKSTGAL</sequence>
<accession>A0A0M3ISF2</accession>
<name>A0A0M3ISF2_ASCLU</name>
<dbReference type="AlphaFoldDB" id="A0A0M3ISF2"/>
<evidence type="ECO:0000313" key="1">
    <source>
        <dbReference type="Proteomes" id="UP000036681"/>
    </source>
</evidence>
<organism evidence="1 2">
    <name type="scientific">Ascaris lumbricoides</name>
    <name type="common">Giant roundworm</name>
    <dbReference type="NCBI Taxonomy" id="6252"/>
    <lineage>
        <taxon>Eukaryota</taxon>
        <taxon>Metazoa</taxon>
        <taxon>Ecdysozoa</taxon>
        <taxon>Nematoda</taxon>
        <taxon>Chromadorea</taxon>
        <taxon>Rhabditida</taxon>
        <taxon>Spirurina</taxon>
        <taxon>Ascaridomorpha</taxon>
        <taxon>Ascaridoidea</taxon>
        <taxon>Ascarididae</taxon>
        <taxon>Ascaris</taxon>
    </lineage>
</organism>
<dbReference type="WBParaSite" id="ALUE_0002168001-mRNA-1">
    <property type="protein sequence ID" value="ALUE_0002168001-mRNA-1"/>
    <property type="gene ID" value="ALUE_0002168001"/>
</dbReference>
<reference evidence="2" key="1">
    <citation type="submission" date="2017-02" db="UniProtKB">
        <authorList>
            <consortium name="WormBaseParasite"/>
        </authorList>
    </citation>
    <scope>IDENTIFICATION</scope>
</reference>
<protein>
    <submittedName>
        <fullName evidence="2">Secreted protein</fullName>
    </submittedName>
</protein>